<feature type="compositionally biased region" description="Polar residues" evidence="1">
    <location>
        <begin position="350"/>
        <end position="360"/>
    </location>
</feature>
<comment type="caution">
    <text evidence="2">The sequence shown here is derived from an EMBL/GenBank/DDBJ whole genome shotgun (WGS) entry which is preliminary data.</text>
</comment>
<gene>
    <name evidence="2" type="ORF">VMF7928_04380</name>
</gene>
<proteinExistence type="predicted"/>
<reference evidence="2" key="1">
    <citation type="submission" date="2021-11" db="EMBL/GenBank/DDBJ databases">
        <authorList>
            <person name="Rodrigo-Torres L."/>
            <person name="Arahal R. D."/>
            <person name="Lucena T."/>
        </authorList>
    </citation>
    <scope>NUCLEOTIDE SEQUENCE</scope>
    <source>
        <strain evidence="2">CECT 7928</strain>
    </source>
</reference>
<dbReference type="Proteomes" id="UP000838748">
    <property type="component" value="Unassembled WGS sequence"/>
</dbReference>
<feature type="compositionally biased region" description="Polar residues" evidence="1">
    <location>
        <begin position="711"/>
        <end position="738"/>
    </location>
</feature>
<feature type="region of interest" description="Disordered" evidence="1">
    <location>
        <begin position="296"/>
        <end position="412"/>
    </location>
</feature>
<evidence type="ECO:0000256" key="1">
    <source>
        <dbReference type="SAM" id="MobiDB-lite"/>
    </source>
</evidence>
<feature type="region of interest" description="Disordered" evidence="1">
    <location>
        <begin position="786"/>
        <end position="832"/>
    </location>
</feature>
<name>A0ABM9A972_9VIBR</name>
<keyword evidence="3" id="KW-1185">Reference proteome</keyword>
<feature type="region of interest" description="Disordered" evidence="1">
    <location>
        <begin position="448"/>
        <end position="496"/>
    </location>
</feature>
<feature type="compositionally biased region" description="Polar residues" evidence="1">
    <location>
        <begin position="786"/>
        <end position="805"/>
    </location>
</feature>
<feature type="compositionally biased region" description="Basic and acidic residues" evidence="1">
    <location>
        <begin position="304"/>
        <end position="349"/>
    </location>
</feature>
<feature type="region of interest" description="Disordered" evidence="1">
    <location>
        <begin position="36"/>
        <end position="116"/>
    </location>
</feature>
<accession>A0ABM9A972</accession>
<feature type="compositionally biased region" description="Basic and acidic residues" evidence="1">
    <location>
        <begin position="183"/>
        <end position="238"/>
    </location>
</feature>
<organism evidence="2 3">
    <name type="scientific">Vibrio marisflavi CECT 7928</name>
    <dbReference type="NCBI Taxonomy" id="634439"/>
    <lineage>
        <taxon>Bacteria</taxon>
        <taxon>Pseudomonadati</taxon>
        <taxon>Pseudomonadota</taxon>
        <taxon>Gammaproteobacteria</taxon>
        <taxon>Vibrionales</taxon>
        <taxon>Vibrionaceae</taxon>
        <taxon>Vibrio</taxon>
    </lineage>
</organism>
<feature type="region of interest" description="Disordered" evidence="1">
    <location>
        <begin position="147"/>
        <end position="238"/>
    </location>
</feature>
<feature type="region of interest" description="Disordered" evidence="1">
    <location>
        <begin position="707"/>
        <end position="750"/>
    </location>
</feature>
<feature type="compositionally biased region" description="Polar residues" evidence="1">
    <location>
        <begin position="77"/>
        <end position="97"/>
    </location>
</feature>
<dbReference type="EMBL" id="CAKLDM010000004">
    <property type="protein sequence ID" value="CAH0543056.1"/>
    <property type="molecule type" value="Genomic_DNA"/>
</dbReference>
<evidence type="ECO:0000313" key="2">
    <source>
        <dbReference type="EMBL" id="CAH0543056.1"/>
    </source>
</evidence>
<feature type="compositionally biased region" description="Basic residues" evidence="1">
    <location>
        <begin position="475"/>
        <end position="496"/>
    </location>
</feature>
<feature type="compositionally biased region" description="Polar residues" evidence="1">
    <location>
        <begin position="372"/>
        <end position="388"/>
    </location>
</feature>
<feature type="compositionally biased region" description="Basic residues" evidence="1">
    <location>
        <begin position="55"/>
        <end position="69"/>
    </location>
</feature>
<feature type="compositionally biased region" description="Polar residues" evidence="1">
    <location>
        <begin position="164"/>
        <end position="176"/>
    </location>
</feature>
<protein>
    <submittedName>
        <fullName evidence="2">Uncharacterized protein</fullName>
    </submittedName>
</protein>
<evidence type="ECO:0000313" key="3">
    <source>
        <dbReference type="Proteomes" id="UP000838748"/>
    </source>
</evidence>
<dbReference type="RefSeq" id="WP_237363900.1">
    <property type="nucleotide sequence ID" value="NZ_CAKLDM010000004.1"/>
</dbReference>
<sequence length="832" mass="88083">MATKQNQQSLSDVVHEIRRASDQQLKVLSDISDKLSSSAVMPSPGVPGVIGTKPPGRRPVNRRNRRGAASRKGEVSLSKSDAVTVSKPVVNTETQGVSIAETKKQEPLEPVELSSKPLEELPGKVENAIKAGLKATKSVACAKAEKPLRQVPTKVVAKSESKPSSDPQYTYSTHEMATTKKAVIKESVKELKKLTKDKSGRLRRENGTFANKSEREAYEREQAKKSDKKSGDDKPKESTMVKLFKFFNSFKGKSNEAGDTAGVAAGSTLWYAAKEAHQLGKSAKEAKNEALAKVKAYKKKRAKIKQDKESKSTADDKPTQARTTKEKGNAPEKVGKVADLKAEKAKKDQQSSLTSPTQEPAQGKISKETQAKTKPNQKHVSTAESQATPARATKENKATPSEASKLSALSEERLNKAQLSALKEQTHKDESYHKVILKHLEDMTEKLSKIGGRSSDSDSDSLGDWLGDAEEKNEKRKKPGKKRRHNRRRRSRGKRGRFKSVFSKLGGFKEGVSRRGTSIFGKAASKIGSVGRLAGDALDVINGGPASIISKVAGSAMGGIGGALGGIGGALGGVGGALGSGLGMAAKGVGKFVPFLAPAMAAMDAYNGFTDTKKQQETFGLKDGQEATLGQKSSMALGSVLNMGGLVSGTAGLLGSGLGALGFDGAQKALSFDSGDMAKGIYSFFGGDSEPQQVDPKEANAIANAQPAKTMATTANPQQSSVITTSTANEQSLSSASPAVNDKSNERVSDLMAEKDAKELSKSDKAQNVGLDKKSIDALSKAISTTNAVTSKVSPPVTNAKTQPKATAYKPANTIPNDFRDGSLQRLSADLE</sequence>